<organism evidence="2 3">
    <name type="scientific">Prescottella agglutinans</name>
    <dbReference type="NCBI Taxonomy" id="1644129"/>
    <lineage>
        <taxon>Bacteria</taxon>
        <taxon>Bacillati</taxon>
        <taxon>Actinomycetota</taxon>
        <taxon>Actinomycetes</taxon>
        <taxon>Mycobacteriales</taxon>
        <taxon>Nocardiaceae</taxon>
        <taxon>Prescottella</taxon>
    </lineage>
</organism>
<gene>
    <name evidence="2" type="ORF">M2280_004111</name>
</gene>
<comment type="caution">
    <text evidence="2">The sequence shown here is derived from an EMBL/GenBank/DDBJ whole genome shotgun (WGS) entry which is preliminary data.</text>
</comment>
<protein>
    <recommendedName>
        <fullName evidence="1">4Fe-4S Wbl-type domain-containing protein</fullName>
    </recommendedName>
</protein>
<feature type="domain" description="4Fe-4S Wbl-type" evidence="1">
    <location>
        <begin position="18"/>
        <end position="89"/>
    </location>
</feature>
<evidence type="ECO:0000259" key="1">
    <source>
        <dbReference type="PROSITE" id="PS51674"/>
    </source>
</evidence>
<keyword evidence="3" id="KW-1185">Reference proteome</keyword>
<dbReference type="InterPro" id="IPR034768">
    <property type="entry name" value="4FE4S_WBL"/>
</dbReference>
<dbReference type="Proteomes" id="UP001160334">
    <property type="component" value="Unassembled WGS sequence"/>
</dbReference>
<proteinExistence type="predicted"/>
<name>A0ABT6MEX3_9NOCA</name>
<dbReference type="PROSITE" id="PS51674">
    <property type="entry name" value="4FE4S_WBL"/>
    <property type="match status" value="1"/>
</dbReference>
<evidence type="ECO:0000313" key="2">
    <source>
        <dbReference type="EMBL" id="MDH6282874.1"/>
    </source>
</evidence>
<evidence type="ECO:0000313" key="3">
    <source>
        <dbReference type="Proteomes" id="UP001160334"/>
    </source>
</evidence>
<accession>A0ABT6MEX3</accession>
<reference evidence="2 3" key="1">
    <citation type="submission" date="2023-04" db="EMBL/GenBank/DDBJ databases">
        <title>Forest soil microbial communities from Buena Vista Peninsula, Colon Province, Panama.</title>
        <authorList>
            <person name="Bouskill N."/>
        </authorList>
    </citation>
    <scope>NUCLEOTIDE SEQUENCE [LARGE SCALE GENOMIC DNA]</scope>
    <source>
        <strain evidence="2 3">CFH S0262</strain>
    </source>
</reference>
<sequence>MSDPLEHAVCRSPEHDAAARKRHGHLWDYIIEGETDRQRHRRHIEAMQLCFTCPVIDACRDKRSSIVARRGEAAADGIWFGQLHLPPHVTQAGVGRPRAS</sequence>
<dbReference type="RefSeq" id="WP_280762158.1">
    <property type="nucleotide sequence ID" value="NZ_JARXVC010000011.1"/>
</dbReference>
<dbReference type="EMBL" id="JARXVC010000011">
    <property type="protein sequence ID" value="MDH6282874.1"/>
    <property type="molecule type" value="Genomic_DNA"/>
</dbReference>